<dbReference type="Pfam" id="PF00067">
    <property type="entry name" value="p450"/>
    <property type="match status" value="1"/>
</dbReference>
<sequence length="451" mass="52298">MPDVLFSDDVTLFQKLRHWALKHYPMYRMSTFYAYSAINIVGADDFAIILRSSKNITKSVVYSFLHSWLGDGLLTSIGDLWATRRKALTPAFHFKILQGFLQVFNKETEILVQAFKEHSGEVNVVPHISQFTLKNFNETAMGVKLNFENKEDKSYYKAIEEIGEIYVNRVTKPWLMWPALYKFTFGSYRERKLVDTLHRFTGNIISRKSKDFINYDLTDNRYSGKTVSMLDLLFNLKQKYRIIDDKGIQDEVSTFMFEAFDTTAMAINYTLMLLACHKDMQENILQEVKDVLGDSPPSFENMAKLEYMEPCIKESLRLYPSVPLIGRTLEEDVVTSQGYTLPKGTWVNLHVFDIHRNPVLWPDPLKYDPDRFLPENCRDRHPFSYVPFSAGPRNCIGQKYALLQMKSLLCGIVRNFVLEPVDSPETITMVMHIVLSTKDKAVRMKFVPRNG</sequence>
<comment type="similarity">
    <text evidence="5 15">Belongs to the cytochrome P450 family.</text>
</comment>
<comment type="cofactor">
    <cofactor evidence="1 14">
        <name>heme</name>
        <dbReference type="ChEBI" id="CHEBI:30413"/>
    </cofactor>
</comment>
<evidence type="ECO:0000256" key="7">
    <source>
        <dbReference type="ARBA" id="ARBA00022723"/>
    </source>
</evidence>
<keyword evidence="8" id="KW-0256">Endoplasmic reticulum</keyword>
<dbReference type="Gene3D" id="1.10.630.10">
    <property type="entry name" value="Cytochrome P450"/>
    <property type="match status" value="1"/>
</dbReference>
<dbReference type="InterPro" id="IPR001128">
    <property type="entry name" value="Cyt_P450"/>
</dbReference>
<dbReference type="PRINTS" id="PR00385">
    <property type="entry name" value="P450"/>
</dbReference>
<dbReference type="GO" id="GO:0016705">
    <property type="term" value="F:oxidoreductase activity, acting on paired donors, with incorporation or reduction of molecular oxygen"/>
    <property type="evidence" value="ECO:0007669"/>
    <property type="project" value="InterPro"/>
</dbReference>
<evidence type="ECO:0000256" key="14">
    <source>
        <dbReference type="PIRSR" id="PIRSR602401-1"/>
    </source>
</evidence>
<comment type="function">
    <text evidence="2">May be involved in the metabolism of insect hormones and in the breakdown of synthetic insecticides.</text>
</comment>
<keyword evidence="17" id="KW-1185">Reference proteome</keyword>
<evidence type="ECO:0000256" key="8">
    <source>
        <dbReference type="ARBA" id="ARBA00022824"/>
    </source>
</evidence>
<dbReference type="PRINTS" id="PR00463">
    <property type="entry name" value="EP450I"/>
</dbReference>
<dbReference type="GO" id="GO:0005789">
    <property type="term" value="C:endoplasmic reticulum membrane"/>
    <property type="evidence" value="ECO:0007669"/>
    <property type="project" value="UniProtKB-SubCell"/>
</dbReference>
<dbReference type="Proteomes" id="UP001159042">
    <property type="component" value="Unassembled WGS sequence"/>
</dbReference>
<dbReference type="InterPro" id="IPR050196">
    <property type="entry name" value="Cytochrome_P450_Monoox"/>
</dbReference>
<evidence type="ECO:0000256" key="3">
    <source>
        <dbReference type="ARBA" id="ARBA00004174"/>
    </source>
</evidence>
<evidence type="ECO:0000256" key="15">
    <source>
        <dbReference type="RuleBase" id="RU000461"/>
    </source>
</evidence>
<dbReference type="InterPro" id="IPR036396">
    <property type="entry name" value="Cyt_P450_sf"/>
</dbReference>
<keyword evidence="9" id="KW-0492">Microsome</keyword>
<evidence type="ECO:0000256" key="10">
    <source>
        <dbReference type="ARBA" id="ARBA00023002"/>
    </source>
</evidence>
<organism evidence="16 17">
    <name type="scientific">Exocentrus adspersus</name>
    <dbReference type="NCBI Taxonomy" id="1586481"/>
    <lineage>
        <taxon>Eukaryota</taxon>
        <taxon>Metazoa</taxon>
        <taxon>Ecdysozoa</taxon>
        <taxon>Arthropoda</taxon>
        <taxon>Hexapoda</taxon>
        <taxon>Insecta</taxon>
        <taxon>Pterygota</taxon>
        <taxon>Neoptera</taxon>
        <taxon>Endopterygota</taxon>
        <taxon>Coleoptera</taxon>
        <taxon>Polyphaga</taxon>
        <taxon>Cucujiformia</taxon>
        <taxon>Chrysomeloidea</taxon>
        <taxon>Cerambycidae</taxon>
        <taxon>Lamiinae</taxon>
        <taxon>Acanthocinini</taxon>
        <taxon>Exocentrus</taxon>
    </lineage>
</organism>
<evidence type="ECO:0008006" key="18">
    <source>
        <dbReference type="Google" id="ProtNLM"/>
    </source>
</evidence>
<evidence type="ECO:0000256" key="4">
    <source>
        <dbReference type="ARBA" id="ARBA00004406"/>
    </source>
</evidence>
<gene>
    <name evidence="16" type="ORF">NQ315_007607</name>
</gene>
<dbReference type="PANTHER" id="PTHR24291:SF189">
    <property type="entry name" value="CYTOCHROME P450 4C3-RELATED"/>
    <property type="match status" value="1"/>
</dbReference>
<feature type="binding site" description="axial binding residue" evidence="14">
    <location>
        <position position="395"/>
    </location>
    <ligand>
        <name>heme</name>
        <dbReference type="ChEBI" id="CHEBI:30413"/>
    </ligand>
    <ligandPart>
        <name>Fe</name>
        <dbReference type="ChEBI" id="CHEBI:18248"/>
    </ligandPart>
</feature>
<proteinExistence type="inferred from homology"/>
<comment type="subcellular location">
    <subcellularLocation>
        <location evidence="4">Endoplasmic reticulum membrane</location>
        <topology evidence="4">Peripheral membrane protein</topology>
    </subcellularLocation>
    <subcellularLocation>
        <location evidence="3">Microsome membrane</location>
        <topology evidence="3">Peripheral membrane protein</topology>
    </subcellularLocation>
</comment>
<evidence type="ECO:0000313" key="16">
    <source>
        <dbReference type="EMBL" id="KAJ8922577.1"/>
    </source>
</evidence>
<name>A0AAV8W7H4_9CUCU</name>
<reference evidence="16 17" key="1">
    <citation type="journal article" date="2023" name="Insect Mol. Biol.">
        <title>Genome sequencing provides insights into the evolution of gene families encoding plant cell wall-degrading enzymes in longhorned beetles.</title>
        <authorList>
            <person name="Shin N.R."/>
            <person name="Okamura Y."/>
            <person name="Kirsch R."/>
            <person name="Pauchet Y."/>
        </authorList>
    </citation>
    <scope>NUCLEOTIDE SEQUENCE [LARGE SCALE GENOMIC DNA]</scope>
    <source>
        <strain evidence="16">EAD_L_NR</strain>
    </source>
</reference>
<keyword evidence="10 15" id="KW-0560">Oxidoreductase</keyword>
<accession>A0AAV8W7H4</accession>
<dbReference type="GO" id="GO:0005506">
    <property type="term" value="F:iron ion binding"/>
    <property type="evidence" value="ECO:0007669"/>
    <property type="project" value="InterPro"/>
</dbReference>
<keyword evidence="7 14" id="KW-0479">Metal-binding</keyword>
<dbReference type="PROSITE" id="PS00086">
    <property type="entry name" value="CYTOCHROME_P450"/>
    <property type="match status" value="1"/>
</dbReference>
<evidence type="ECO:0000256" key="9">
    <source>
        <dbReference type="ARBA" id="ARBA00022848"/>
    </source>
</evidence>
<keyword evidence="11 14" id="KW-0408">Iron</keyword>
<keyword evidence="13" id="KW-0472">Membrane</keyword>
<dbReference type="GO" id="GO:0004497">
    <property type="term" value="F:monooxygenase activity"/>
    <property type="evidence" value="ECO:0007669"/>
    <property type="project" value="UniProtKB-KW"/>
</dbReference>
<dbReference type="GO" id="GO:0020037">
    <property type="term" value="F:heme binding"/>
    <property type="evidence" value="ECO:0007669"/>
    <property type="project" value="InterPro"/>
</dbReference>
<dbReference type="PANTHER" id="PTHR24291">
    <property type="entry name" value="CYTOCHROME P450 FAMILY 4"/>
    <property type="match status" value="1"/>
</dbReference>
<evidence type="ECO:0000256" key="5">
    <source>
        <dbReference type="ARBA" id="ARBA00010617"/>
    </source>
</evidence>
<evidence type="ECO:0000256" key="2">
    <source>
        <dbReference type="ARBA" id="ARBA00003690"/>
    </source>
</evidence>
<protein>
    <recommendedName>
        <fullName evidence="18">Cytochrome P450</fullName>
    </recommendedName>
</protein>
<evidence type="ECO:0000256" key="13">
    <source>
        <dbReference type="ARBA" id="ARBA00023136"/>
    </source>
</evidence>
<evidence type="ECO:0000313" key="17">
    <source>
        <dbReference type="Proteomes" id="UP001159042"/>
    </source>
</evidence>
<dbReference type="EMBL" id="JANEYG010000006">
    <property type="protein sequence ID" value="KAJ8922577.1"/>
    <property type="molecule type" value="Genomic_DNA"/>
</dbReference>
<evidence type="ECO:0000256" key="12">
    <source>
        <dbReference type="ARBA" id="ARBA00023033"/>
    </source>
</evidence>
<evidence type="ECO:0000256" key="1">
    <source>
        <dbReference type="ARBA" id="ARBA00001971"/>
    </source>
</evidence>
<evidence type="ECO:0000256" key="6">
    <source>
        <dbReference type="ARBA" id="ARBA00022617"/>
    </source>
</evidence>
<keyword evidence="12 15" id="KW-0503">Monooxygenase</keyword>
<dbReference type="CDD" id="cd20628">
    <property type="entry name" value="CYP4"/>
    <property type="match status" value="1"/>
</dbReference>
<dbReference type="InterPro" id="IPR017972">
    <property type="entry name" value="Cyt_P450_CS"/>
</dbReference>
<dbReference type="InterPro" id="IPR002401">
    <property type="entry name" value="Cyt_P450_E_grp-I"/>
</dbReference>
<evidence type="ECO:0000256" key="11">
    <source>
        <dbReference type="ARBA" id="ARBA00023004"/>
    </source>
</evidence>
<comment type="caution">
    <text evidence="16">The sequence shown here is derived from an EMBL/GenBank/DDBJ whole genome shotgun (WGS) entry which is preliminary data.</text>
</comment>
<keyword evidence="6 14" id="KW-0349">Heme</keyword>
<dbReference type="AlphaFoldDB" id="A0AAV8W7H4"/>
<dbReference type="SUPFAM" id="SSF48264">
    <property type="entry name" value="Cytochrome P450"/>
    <property type="match status" value="1"/>
</dbReference>